<dbReference type="GO" id="GO:0005576">
    <property type="term" value="C:extracellular region"/>
    <property type="evidence" value="ECO:0007669"/>
    <property type="project" value="UniProtKB-SubCell"/>
</dbReference>
<reference evidence="11 12" key="1">
    <citation type="submission" date="2020-06" db="EMBL/GenBank/DDBJ databases">
        <authorList>
            <consortium name="Wellcome Sanger Institute Data Sharing"/>
        </authorList>
    </citation>
    <scope>NUCLEOTIDE SEQUENCE [LARGE SCALE GENOMIC DNA]</scope>
</reference>
<dbReference type="PANTHER" id="PTHR21007">
    <property type="entry name" value="LIVER EXPRESSED ANTIMICROBIAL PEPTIDE 2"/>
    <property type="match status" value="1"/>
</dbReference>
<organism evidence="11 12">
    <name type="scientific">Denticeps clupeoides</name>
    <name type="common">denticle herring</name>
    <dbReference type="NCBI Taxonomy" id="299321"/>
    <lineage>
        <taxon>Eukaryota</taxon>
        <taxon>Metazoa</taxon>
        <taxon>Chordata</taxon>
        <taxon>Craniata</taxon>
        <taxon>Vertebrata</taxon>
        <taxon>Euteleostomi</taxon>
        <taxon>Actinopterygii</taxon>
        <taxon>Neopterygii</taxon>
        <taxon>Teleostei</taxon>
        <taxon>Clupei</taxon>
        <taxon>Clupeiformes</taxon>
        <taxon>Denticipitoidei</taxon>
        <taxon>Denticipitidae</taxon>
        <taxon>Denticeps</taxon>
    </lineage>
</organism>
<evidence type="ECO:0000256" key="9">
    <source>
        <dbReference type="ARBA" id="ARBA00023022"/>
    </source>
</evidence>
<dbReference type="Pfam" id="PF07359">
    <property type="entry name" value="LEAP-2"/>
    <property type="match status" value="1"/>
</dbReference>
<evidence type="ECO:0000256" key="4">
    <source>
        <dbReference type="ARBA" id="ARBA00020494"/>
    </source>
</evidence>
<keyword evidence="6" id="KW-0929">Antimicrobial</keyword>
<dbReference type="GO" id="GO:0061844">
    <property type="term" value="P:antimicrobial humoral immune response mediated by antimicrobial peptide"/>
    <property type="evidence" value="ECO:0007669"/>
    <property type="project" value="TreeGrafter"/>
</dbReference>
<dbReference type="GeneTree" id="ENSGT01030000235124"/>
<evidence type="ECO:0000256" key="2">
    <source>
        <dbReference type="ARBA" id="ARBA00004613"/>
    </source>
</evidence>
<dbReference type="Proteomes" id="UP000694580">
    <property type="component" value="Chromosome 3"/>
</dbReference>
<dbReference type="Ensembl" id="ENSDCDT00010070586.1">
    <property type="protein sequence ID" value="ENSDCDP00010059854.1"/>
    <property type="gene ID" value="ENSDCDG00010033387.1"/>
</dbReference>
<dbReference type="Gene3D" id="4.10.40.50">
    <property type="match status" value="1"/>
</dbReference>
<dbReference type="GO" id="GO:0042742">
    <property type="term" value="P:defense response to bacterium"/>
    <property type="evidence" value="ECO:0007669"/>
    <property type="project" value="UniProtKB-KW"/>
</dbReference>
<sequence>MSSIADLCSPMPIGGSLSQDCWLKYKGSQPLALCHKAFPDSITPASMCRAAEKVIILTVALALLCAVQQVNSAAIPESWATGLIHRAKRSLLWRWNTQKPLGASCRDHTECGTNYCRRNVCAFRSFSS</sequence>
<evidence type="ECO:0000313" key="11">
    <source>
        <dbReference type="Ensembl" id="ENSDCDP00010059854.1"/>
    </source>
</evidence>
<keyword evidence="9" id="KW-0044">Antibiotic</keyword>
<evidence type="ECO:0000256" key="6">
    <source>
        <dbReference type="ARBA" id="ARBA00022529"/>
    </source>
</evidence>
<reference evidence="11" key="2">
    <citation type="submission" date="2025-08" db="UniProtKB">
        <authorList>
            <consortium name="Ensembl"/>
        </authorList>
    </citation>
    <scope>IDENTIFICATION</scope>
</reference>
<reference evidence="11" key="3">
    <citation type="submission" date="2025-09" db="UniProtKB">
        <authorList>
            <consortium name="Ensembl"/>
        </authorList>
    </citation>
    <scope>IDENTIFICATION</scope>
</reference>
<keyword evidence="8" id="KW-0732">Signal</keyword>
<comment type="function">
    <text evidence="1">Has an antimicrobial activity.</text>
</comment>
<evidence type="ECO:0000256" key="3">
    <source>
        <dbReference type="ARBA" id="ARBA00008047"/>
    </source>
</evidence>
<evidence type="ECO:0000313" key="12">
    <source>
        <dbReference type="Proteomes" id="UP000694580"/>
    </source>
</evidence>
<dbReference type="PANTHER" id="PTHR21007:SF1">
    <property type="entry name" value="LIVER-EXPRESSED ANTIMICROBIAL PEPTIDE 2"/>
    <property type="match status" value="1"/>
</dbReference>
<keyword evidence="5" id="KW-0964">Secreted</keyword>
<keyword evidence="12" id="KW-1185">Reference proteome</keyword>
<keyword evidence="7" id="KW-0165">Cleavage on pair of basic residues</keyword>
<protein>
    <recommendedName>
        <fullName evidence="4">Liver-expressed antimicrobial peptide 2</fullName>
    </recommendedName>
</protein>
<comment type="similarity">
    <text evidence="3">Belongs to the LEAP2 family.</text>
</comment>
<proteinExistence type="inferred from homology"/>
<comment type="subcellular location">
    <subcellularLocation>
        <location evidence="2">Secreted</location>
    </subcellularLocation>
</comment>
<name>A0AAY4ERH0_9TELE</name>
<dbReference type="AlphaFoldDB" id="A0AAY4ERH0"/>
<dbReference type="InterPro" id="IPR009955">
    <property type="entry name" value="LEAP-2"/>
</dbReference>
<evidence type="ECO:0000256" key="8">
    <source>
        <dbReference type="ARBA" id="ARBA00022729"/>
    </source>
</evidence>
<evidence type="ECO:0000256" key="7">
    <source>
        <dbReference type="ARBA" id="ARBA00022685"/>
    </source>
</evidence>
<evidence type="ECO:0000256" key="10">
    <source>
        <dbReference type="ARBA" id="ARBA00023157"/>
    </source>
</evidence>
<evidence type="ECO:0000256" key="5">
    <source>
        <dbReference type="ARBA" id="ARBA00022525"/>
    </source>
</evidence>
<accession>A0AAY4ERH0</accession>
<evidence type="ECO:0000256" key="1">
    <source>
        <dbReference type="ARBA" id="ARBA00002585"/>
    </source>
</evidence>
<keyword evidence="10" id="KW-1015">Disulfide bond</keyword>